<dbReference type="Gene3D" id="3.90.950.10">
    <property type="match status" value="1"/>
</dbReference>
<keyword evidence="3 4" id="KW-0546">Nucleotide metabolism</keyword>
<comment type="subcellular location">
    <subcellularLocation>
        <location evidence="4">Cytoplasm</location>
    </subcellularLocation>
</comment>
<evidence type="ECO:0000313" key="5">
    <source>
        <dbReference type="EMBL" id="ACJ27337.1"/>
    </source>
</evidence>
<evidence type="ECO:0000256" key="2">
    <source>
        <dbReference type="ARBA" id="ARBA00022801"/>
    </source>
</evidence>
<comment type="similarity">
    <text evidence="4">Belongs to the Maf family. YhdE subfamily.</text>
</comment>
<sequence length="206" mass="21987">MRANRYCRMKLVLASASPRRKELLAQLGFLNSTDNASFSFDILATDIDESHRAGELAEDFVVRLATEKALAGLELHPERGQIVVLGSDTIVVQGDKILGKPVDDADAKTMLTQLSGEAHQVMTAVAVTDGDKTLSKLVTTGVNFCAMTEADILAYIATREPMDKAGAYGIQGLGGSFVEAIEGSYSAVVGLPLVETRALLCELKVL</sequence>
<dbReference type="Proteomes" id="UP000000753">
    <property type="component" value="Chromosome"/>
</dbReference>
<dbReference type="Pfam" id="PF02545">
    <property type="entry name" value="Maf"/>
    <property type="match status" value="1"/>
</dbReference>
<dbReference type="HAMAP" id="MF_00528">
    <property type="entry name" value="Maf"/>
    <property type="match status" value="1"/>
</dbReference>
<dbReference type="KEGG" id="swp:swp_0509"/>
<dbReference type="EC" id="3.6.1.9" evidence="4"/>
<dbReference type="GO" id="GO:0036221">
    <property type="term" value="F:UTP diphosphatase activity"/>
    <property type="evidence" value="ECO:0007669"/>
    <property type="project" value="RHEA"/>
</dbReference>
<organism evidence="5 6">
    <name type="scientific">Shewanella piezotolerans (strain WP3 / JCM 13877)</name>
    <dbReference type="NCBI Taxonomy" id="225849"/>
    <lineage>
        <taxon>Bacteria</taxon>
        <taxon>Pseudomonadati</taxon>
        <taxon>Pseudomonadota</taxon>
        <taxon>Gammaproteobacteria</taxon>
        <taxon>Alteromonadales</taxon>
        <taxon>Shewanellaceae</taxon>
        <taxon>Shewanella</taxon>
    </lineage>
</organism>
<feature type="site" description="Important for substrate specificity" evidence="4">
    <location>
        <position position="19"/>
    </location>
</feature>
<dbReference type="GO" id="GO:0009117">
    <property type="term" value="P:nucleotide metabolic process"/>
    <property type="evidence" value="ECO:0007669"/>
    <property type="project" value="UniProtKB-KW"/>
</dbReference>
<feature type="site" description="Important for substrate specificity" evidence="4">
    <location>
        <position position="89"/>
    </location>
</feature>
<dbReference type="InterPro" id="IPR003697">
    <property type="entry name" value="Maf-like"/>
</dbReference>
<dbReference type="EMBL" id="CP000472">
    <property type="protein sequence ID" value="ACJ27337.1"/>
    <property type="molecule type" value="Genomic_DNA"/>
</dbReference>
<dbReference type="HOGENOM" id="CLU_040416_2_1_6"/>
<keyword evidence="2 4" id="KW-0378">Hydrolase</keyword>
<evidence type="ECO:0000256" key="4">
    <source>
        <dbReference type="HAMAP-Rule" id="MF_00528"/>
    </source>
</evidence>
<gene>
    <name evidence="5" type="ordered locus">swp_0509</name>
</gene>
<proteinExistence type="inferred from homology"/>
<name>B8CI61_SHEPW</name>
<comment type="cofactor">
    <cofactor evidence="1 4">
        <name>a divalent metal cation</name>
        <dbReference type="ChEBI" id="CHEBI:60240"/>
    </cofactor>
</comment>
<dbReference type="PANTHER" id="PTHR43213:SF5">
    <property type="entry name" value="BIFUNCTIONAL DTTP_UTP PYROPHOSPHATASE_METHYLTRANSFERASE PROTEIN-RELATED"/>
    <property type="match status" value="1"/>
</dbReference>
<keyword evidence="6" id="KW-1185">Reference proteome</keyword>
<evidence type="ECO:0000313" key="6">
    <source>
        <dbReference type="Proteomes" id="UP000000753"/>
    </source>
</evidence>
<comment type="function">
    <text evidence="4">Nucleoside triphosphate pyrophosphatase that hydrolyzes dTTP and UTP. May have a dual role in cell division arrest and in preventing the incorporation of modified nucleotides into cellular nucleic acids.</text>
</comment>
<dbReference type="InterPro" id="IPR029001">
    <property type="entry name" value="ITPase-like_fam"/>
</dbReference>
<comment type="caution">
    <text evidence="4">Lacks conserved residue(s) required for the propagation of feature annotation.</text>
</comment>
<protein>
    <recommendedName>
        <fullName evidence="4">dTTP/UTP pyrophosphatase</fullName>
        <shortName evidence="4">dTTPase/UTPase</shortName>
        <ecNumber evidence="4">3.6.1.9</ecNumber>
    </recommendedName>
    <alternativeName>
        <fullName evidence="4">Nucleoside triphosphate pyrophosphatase</fullName>
    </alternativeName>
    <alternativeName>
        <fullName evidence="4">Nucleotide pyrophosphatase</fullName>
        <shortName evidence="4">Nucleotide PPase</shortName>
    </alternativeName>
</protein>
<dbReference type="STRING" id="225849.swp_0509"/>
<accession>B8CI61</accession>
<dbReference type="PANTHER" id="PTHR43213">
    <property type="entry name" value="BIFUNCTIONAL DTTP/UTP PYROPHOSPHATASE/METHYLTRANSFERASE PROTEIN-RELATED"/>
    <property type="match status" value="1"/>
</dbReference>
<evidence type="ECO:0000256" key="3">
    <source>
        <dbReference type="ARBA" id="ARBA00023080"/>
    </source>
</evidence>
<reference evidence="5 6" key="1">
    <citation type="journal article" date="2008" name="PLoS ONE">
        <title>Environmental adaptation: genomic analysis of the piezotolerant and psychrotolerant deep-sea iron reducing bacterium Shewanella piezotolerans WP3.</title>
        <authorList>
            <person name="Wang F."/>
            <person name="Wang J."/>
            <person name="Jian H."/>
            <person name="Zhang B."/>
            <person name="Li S."/>
            <person name="Wang F."/>
            <person name="Zeng X."/>
            <person name="Gao L."/>
            <person name="Bartlett D.H."/>
            <person name="Yu J."/>
            <person name="Hu S."/>
            <person name="Xiao X."/>
        </authorList>
    </citation>
    <scope>NUCLEOTIDE SEQUENCE [LARGE SCALE GENOMIC DNA]</scope>
    <source>
        <strain evidence="6">WP3 / JCM 13877</strain>
    </source>
</reference>
<comment type="catalytic activity">
    <reaction evidence="4">
        <text>UTP + H2O = UMP + diphosphate + H(+)</text>
        <dbReference type="Rhea" id="RHEA:29395"/>
        <dbReference type="ChEBI" id="CHEBI:15377"/>
        <dbReference type="ChEBI" id="CHEBI:15378"/>
        <dbReference type="ChEBI" id="CHEBI:33019"/>
        <dbReference type="ChEBI" id="CHEBI:46398"/>
        <dbReference type="ChEBI" id="CHEBI:57865"/>
        <dbReference type="EC" id="3.6.1.9"/>
    </reaction>
</comment>
<dbReference type="PIRSF" id="PIRSF006305">
    <property type="entry name" value="Maf"/>
    <property type="match status" value="1"/>
</dbReference>
<dbReference type="SUPFAM" id="SSF52972">
    <property type="entry name" value="ITPase-like"/>
    <property type="match status" value="1"/>
</dbReference>
<dbReference type="AlphaFoldDB" id="B8CI61"/>
<feature type="active site" description="Proton acceptor" evidence="4">
    <location>
        <position position="88"/>
    </location>
</feature>
<dbReference type="NCBIfam" id="TIGR00172">
    <property type="entry name" value="maf"/>
    <property type="match status" value="1"/>
</dbReference>
<dbReference type="GO" id="GO:0036218">
    <property type="term" value="F:dTTP diphosphatase activity"/>
    <property type="evidence" value="ECO:0007669"/>
    <property type="project" value="RHEA"/>
</dbReference>
<feature type="site" description="Important for substrate specificity" evidence="4">
    <location>
        <position position="171"/>
    </location>
</feature>
<dbReference type="eggNOG" id="COG0424">
    <property type="taxonomic scope" value="Bacteria"/>
</dbReference>
<keyword evidence="4" id="KW-0963">Cytoplasm</keyword>
<dbReference type="GO" id="GO:0005737">
    <property type="term" value="C:cytoplasm"/>
    <property type="evidence" value="ECO:0007669"/>
    <property type="project" value="UniProtKB-SubCell"/>
</dbReference>
<comment type="catalytic activity">
    <reaction evidence="4">
        <text>dTTP + H2O = dTMP + diphosphate + H(+)</text>
        <dbReference type="Rhea" id="RHEA:28534"/>
        <dbReference type="ChEBI" id="CHEBI:15377"/>
        <dbReference type="ChEBI" id="CHEBI:15378"/>
        <dbReference type="ChEBI" id="CHEBI:33019"/>
        <dbReference type="ChEBI" id="CHEBI:37568"/>
        <dbReference type="ChEBI" id="CHEBI:63528"/>
        <dbReference type="EC" id="3.6.1.9"/>
    </reaction>
</comment>
<evidence type="ECO:0000256" key="1">
    <source>
        <dbReference type="ARBA" id="ARBA00001968"/>
    </source>
</evidence>
<dbReference type="CDD" id="cd00555">
    <property type="entry name" value="Maf"/>
    <property type="match status" value="1"/>
</dbReference>